<dbReference type="InterPro" id="IPR058163">
    <property type="entry name" value="LysR-type_TF_proteobact-type"/>
</dbReference>
<evidence type="ECO:0000313" key="6">
    <source>
        <dbReference type="EMBL" id="GEM79017.1"/>
    </source>
</evidence>
<feature type="domain" description="HTH lysR-type" evidence="5">
    <location>
        <begin position="1"/>
        <end position="58"/>
    </location>
</feature>
<name>A0A511QPG2_9VIBR</name>
<dbReference type="CDD" id="cd08422">
    <property type="entry name" value="PBP2_CrgA_like"/>
    <property type="match status" value="1"/>
</dbReference>
<keyword evidence="2" id="KW-0805">Transcription regulation</keyword>
<gene>
    <name evidence="6" type="ORF">VSU01S_12620</name>
</gene>
<reference evidence="6 7" key="1">
    <citation type="submission" date="2019-07" db="EMBL/GenBank/DDBJ databases">
        <title>Whole genome shotgun sequence of Vibrio superstes NBRC 103154.</title>
        <authorList>
            <person name="Hosoyama A."/>
            <person name="Uohara A."/>
            <person name="Ohji S."/>
            <person name="Ichikawa N."/>
        </authorList>
    </citation>
    <scope>NUCLEOTIDE SEQUENCE [LARGE SCALE GENOMIC DNA]</scope>
    <source>
        <strain evidence="6 7">NBRC 103154</strain>
    </source>
</reference>
<dbReference type="PROSITE" id="PS50931">
    <property type="entry name" value="HTH_LYSR"/>
    <property type="match status" value="1"/>
</dbReference>
<dbReference type="Pfam" id="PF03466">
    <property type="entry name" value="LysR_substrate"/>
    <property type="match status" value="1"/>
</dbReference>
<accession>A0A511QPG2</accession>
<comment type="similarity">
    <text evidence="1">Belongs to the LysR transcriptional regulatory family.</text>
</comment>
<comment type="caution">
    <text evidence="6">The sequence shown here is derived from an EMBL/GenBank/DDBJ whole genome shotgun (WGS) entry which is preliminary data.</text>
</comment>
<dbReference type="GO" id="GO:0006351">
    <property type="term" value="P:DNA-templated transcription"/>
    <property type="evidence" value="ECO:0007669"/>
    <property type="project" value="TreeGrafter"/>
</dbReference>
<evidence type="ECO:0000256" key="1">
    <source>
        <dbReference type="ARBA" id="ARBA00009437"/>
    </source>
</evidence>
<evidence type="ECO:0000256" key="4">
    <source>
        <dbReference type="ARBA" id="ARBA00023163"/>
    </source>
</evidence>
<evidence type="ECO:0000259" key="5">
    <source>
        <dbReference type="PROSITE" id="PS50931"/>
    </source>
</evidence>
<dbReference type="InterPro" id="IPR000847">
    <property type="entry name" value="LysR_HTH_N"/>
</dbReference>
<dbReference type="InterPro" id="IPR036388">
    <property type="entry name" value="WH-like_DNA-bd_sf"/>
</dbReference>
<dbReference type="InterPro" id="IPR005119">
    <property type="entry name" value="LysR_subst-bd"/>
</dbReference>
<dbReference type="OrthoDB" id="9786526at2"/>
<dbReference type="Pfam" id="PF00126">
    <property type="entry name" value="HTH_1"/>
    <property type="match status" value="1"/>
</dbReference>
<dbReference type="Proteomes" id="UP000321113">
    <property type="component" value="Unassembled WGS sequence"/>
</dbReference>
<evidence type="ECO:0000256" key="3">
    <source>
        <dbReference type="ARBA" id="ARBA00023125"/>
    </source>
</evidence>
<keyword evidence="4" id="KW-0804">Transcription</keyword>
<dbReference type="RefSeq" id="WP_119008550.1">
    <property type="nucleotide sequence ID" value="NZ_BJXK01000004.1"/>
</dbReference>
<dbReference type="PANTHER" id="PTHR30537">
    <property type="entry name" value="HTH-TYPE TRANSCRIPTIONAL REGULATOR"/>
    <property type="match status" value="1"/>
</dbReference>
<organism evidence="6 7">
    <name type="scientific">Vibrio superstes NBRC 103154</name>
    <dbReference type="NCBI Taxonomy" id="1219062"/>
    <lineage>
        <taxon>Bacteria</taxon>
        <taxon>Pseudomonadati</taxon>
        <taxon>Pseudomonadota</taxon>
        <taxon>Gammaproteobacteria</taxon>
        <taxon>Vibrionales</taxon>
        <taxon>Vibrionaceae</taxon>
        <taxon>Vibrio</taxon>
    </lineage>
</organism>
<dbReference type="GO" id="GO:0003700">
    <property type="term" value="F:DNA-binding transcription factor activity"/>
    <property type="evidence" value="ECO:0007669"/>
    <property type="project" value="InterPro"/>
</dbReference>
<evidence type="ECO:0000313" key="7">
    <source>
        <dbReference type="Proteomes" id="UP000321113"/>
    </source>
</evidence>
<proteinExistence type="inferred from homology"/>
<dbReference type="SUPFAM" id="SSF53850">
    <property type="entry name" value="Periplasmic binding protein-like II"/>
    <property type="match status" value="1"/>
</dbReference>
<dbReference type="Gene3D" id="3.40.190.290">
    <property type="match status" value="1"/>
</dbReference>
<dbReference type="AlphaFoldDB" id="A0A511QPG2"/>
<dbReference type="GO" id="GO:0043565">
    <property type="term" value="F:sequence-specific DNA binding"/>
    <property type="evidence" value="ECO:0007669"/>
    <property type="project" value="TreeGrafter"/>
</dbReference>
<sequence>MDLNSLKTFTEVVVQGSFSAASKSLAMPVSTVSRKISELEEALGQRLMERSTRSLRLTEAGETLYQYAQRSVEEMEAGISALQKQQDQVEGTLRVALPPNFEVTWEAIKAFTDKYPKVKLQLLGITRDIDPISDNIDIVIQYNASQNPSLISRKLATISPILVASRRYVELHGKPNAIADLNNFQCLARGNPGDESFWTMDNEKVYFEAAISSNEFRFLRFLVGQDCGIAQLPPFFCKREIDNDEFVEILPECSSPIVDIHLIYTSRKHLSRVVRAFIDHSIEFSQNEQSEYWQS</sequence>
<dbReference type="PANTHER" id="PTHR30537:SF68">
    <property type="entry name" value="TRANSCRIPTIONAL REGULATOR-RELATED"/>
    <property type="match status" value="1"/>
</dbReference>
<protein>
    <submittedName>
        <fullName evidence="6">LysR family transcriptional regulator</fullName>
    </submittedName>
</protein>
<dbReference type="FunFam" id="1.10.10.10:FF:000001">
    <property type="entry name" value="LysR family transcriptional regulator"/>
    <property type="match status" value="1"/>
</dbReference>
<dbReference type="InterPro" id="IPR036390">
    <property type="entry name" value="WH_DNA-bd_sf"/>
</dbReference>
<keyword evidence="7" id="KW-1185">Reference proteome</keyword>
<evidence type="ECO:0000256" key="2">
    <source>
        <dbReference type="ARBA" id="ARBA00023015"/>
    </source>
</evidence>
<keyword evidence="3" id="KW-0238">DNA-binding</keyword>
<dbReference type="SUPFAM" id="SSF46785">
    <property type="entry name" value="Winged helix' DNA-binding domain"/>
    <property type="match status" value="1"/>
</dbReference>
<dbReference type="Gene3D" id="1.10.10.10">
    <property type="entry name" value="Winged helix-like DNA-binding domain superfamily/Winged helix DNA-binding domain"/>
    <property type="match status" value="1"/>
</dbReference>
<dbReference type="EMBL" id="BJXK01000004">
    <property type="protein sequence ID" value="GEM79017.1"/>
    <property type="molecule type" value="Genomic_DNA"/>
</dbReference>